<evidence type="ECO:0000313" key="6">
    <source>
        <dbReference type="EMBL" id="QHN42825.1"/>
    </source>
</evidence>
<dbReference type="InterPro" id="IPR000630">
    <property type="entry name" value="Ribosomal_uS8"/>
</dbReference>
<comment type="similarity">
    <text evidence="1 5">Belongs to the universal ribosomal protein uS8 family.</text>
</comment>
<evidence type="ECO:0000256" key="2">
    <source>
        <dbReference type="ARBA" id="ARBA00022980"/>
    </source>
</evidence>
<evidence type="ECO:0000256" key="4">
    <source>
        <dbReference type="ARBA" id="ARBA00035258"/>
    </source>
</evidence>
<evidence type="ECO:0000256" key="1">
    <source>
        <dbReference type="ARBA" id="ARBA00006471"/>
    </source>
</evidence>
<dbReference type="AlphaFoldDB" id="A0A857MLY7"/>
<dbReference type="NCBIfam" id="NF001109">
    <property type="entry name" value="PRK00136.1"/>
    <property type="match status" value="1"/>
</dbReference>
<keyword evidence="3 5" id="KW-0687">Ribonucleoprotein</keyword>
<evidence type="ECO:0000313" key="7">
    <source>
        <dbReference type="Proteomes" id="UP001059824"/>
    </source>
</evidence>
<keyword evidence="5" id="KW-0694">RNA-binding</keyword>
<dbReference type="Gene3D" id="3.30.1370.30">
    <property type="match status" value="1"/>
</dbReference>
<name>A0A857MLY7_9BACT</name>
<dbReference type="GO" id="GO:0003735">
    <property type="term" value="F:structural constituent of ribosome"/>
    <property type="evidence" value="ECO:0007669"/>
    <property type="project" value="InterPro"/>
</dbReference>
<dbReference type="GO" id="GO:0019843">
    <property type="term" value="F:rRNA binding"/>
    <property type="evidence" value="ECO:0007669"/>
    <property type="project" value="UniProtKB-UniRule"/>
</dbReference>
<sequence length="133" mass="14475">MSMQTTDPIADLLTRIRNAKMVGKTEVRVPASNMKEVIAKKLAKSGYLADVKREAGKPRDTLVITINKAGENSTINEITRLSKPGRRVYVKADEIPRVKSGRGIVLVSTSQGVITGQEAVKARLGGELLLKVY</sequence>
<dbReference type="GO" id="GO:0005840">
    <property type="term" value="C:ribosome"/>
    <property type="evidence" value="ECO:0007669"/>
    <property type="project" value="UniProtKB-KW"/>
</dbReference>
<keyword evidence="2 5" id="KW-0689">Ribosomal protein</keyword>
<evidence type="ECO:0000256" key="5">
    <source>
        <dbReference type="HAMAP-Rule" id="MF_01302"/>
    </source>
</evidence>
<dbReference type="EMBL" id="CP045921">
    <property type="protein sequence ID" value="QHN42825.1"/>
    <property type="molecule type" value="Genomic_DNA"/>
</dbReference>
<protein>
    <recommendedName>
        <fullName evidence="4 5">Small ribosomal subunit protein uS8</fullName>
    </recommendedName>
</protein>
<dbReference type="GO" id="GO:0006412">
    <property type="term" value="P:translation"/>
    <property type="evidence" value="ECO:0007669"/>
    <property type="project" value="UniProtKB-UniRule"/>
</dbReference>
<dbReference type="Proteomes" id="UP001059824">
    <property type="component" value="Chromosome"/>
</dbReference>
<dbReference type="FunFam" id="3.30.1490.10:FF:000001">
    <property type="entry name" value="30S ribosomal protein S8"/>
    <property type="match status" value="1"/>
</dbReference>
<dbReference type="HAMAP" id="MF_01302_B">
    <property type="entry name" value="Ribosomal_uS8_B"/>
    <property type="match status" value="1"/>
</dbReference>
<dbReference type="KEGG" id="mama:GII36_03095"/>
<accession>A0A857MLY7</accession>
<reference evidence="6" key="1">
    <citation type="journal article" date="2021" name="Nat. Microbiol.">
        <title>Cocultivation of an ultrasmall environmental parasitic bacterium with lytic ability against bacteria associated with wastewater foams.</title>
        <authorList>
            <person name="Batinovic S."/>
            <person name="Rose J.J.A."/>
            <person name="Ratcliffe J."/>
            <person name="Seviour R.J."/>
            <person name="Petrovski S."/>
        </authorList>
    </citation>
    <scope>NUCLEOTIDE SEQUENCE</scope>
    <source>
        <strain evidence="6">JR1</strain>
    </source>
</reference>
<evidence type="ECO:0000256" key="3">
    <source>
        <dbReference type="ARBA" id="ARBA00023274"/>
    </source>
</evidence>
<proteinExistence type="inferred from homology"/>
<organism evidence="6 7">
    <name type="scientific">Candidatus Mycosynbacter amalyticus</name>
    <dbReference type="NCBI Taxonomy" id="2665156"/>
    <lineage>
        <taxon>Bacteria</taxon>
        <taxon>Candidatus Saccharimonadota</taxon>
        <taxon>Candidatus Saccharimonadota incertae sedis</taxon>
        <taxon>Candidatus Mycosynbacter</taxon>
    </lineage>
</organism>
<dbReference type="Gene3D" id="3.30.1490.10">
    <property type="match status" value="1"/>
</dbReference>
<dbReference type="Pfam" id="PF00410">
    <property type="entry name" value="Ribosomal_S8"/>
    <property type="match status" value="1"/>
</dbReference>
<dbReference type="InterPro" id="IPR035987">
    <property type="entry name" value="Ribosomal_uS8_sf"/>
</dbReference>
<gene>
    <name evidence="5 6" type="primary">rpsH</name>
    <name evidence="6" type="ORF">GII36_03095</name>
</gene>
<keyword evidence="5" id="KW-0699">rRNA-binding</keyword>
<dbReference type="PANTHER" id="PTHR11758">
    <property type="entry name" value="40S RIBOSOMAL PROTEIN S15A"/>
    <property type="match status" value="1"/>
</dbReference>
<comment type="subunit">
    <text evidence="5">Part of the 30S ribosomal subunit. Contacts proteins S5 and S12.</text>
</comment>
<dbReference type="SUPFAM" id="SSF56047">
    <property type="entry name" value="Ribosomal protein S8"/>
    <property type="match status" value="1"/>
</dbReference>
<comment type="function">
    <text evidence="5">One of the primary rRNA binding proteins, it binds directly to 16S rRNA central domain where it helps coordinate assembly of the platform of the 30S subunit.</text>
</comment>
<keyword evidence="7" id="KW-1185">Reference proteome</keyword>
<dbReference type="RefSeq" id="WP_260762342.1">
    <property type="nucleotide sequence ID" value="NZ_CP045921.1"/>
</dbReference>
<dbReference type="GO" id="GO:0005737">
    <property type="term" value="C:cytoplasm"/>
    <property type="evidence" value="ECO:0007669"/>
    <property type="project" value="UniProtKB-ARBA"/>
</dbReference>
<dbReference type="GO" id="GO:1990904">
    <property type="term" value="C:ribonucleoprotein complex"/>
    <property type="evidence" value="ECO:0007669"/>
    <property type="project" value="UniProtKB-KW"/>
</dbReference>